<evidence type="ECO:0000313" key="3">
    <source>
        <dbReference type="EMBL" id="AFH06500.1"/>
    </source>
</evidence>
<reference evidence="2" key="14">
    <citation type="submission" date="2024-06" db="EMBL/GenBank/DDBJ databases">
        <title>Drosophila melanogaster release 4 sequence.</title>
        <authorList>
            <consortium name="Berkeley Drosophila Genome Project"/>
            <person name="Celniker S."/>
            <person name="Carlson J."/>
            <person name="Wan K."/>
            <person name="Pfeiffer B."/>
            <person name="Frise E."/>
            <person name="George R."/>
            <person name="Hoskins R."/>
            <person name="Stapleton M."/>
            <person name="Pacleb J."/>
            <person name="Park S."/>
            <person name="Svirskas R."/>
            <person name="Smith E."/>
            <person name="Yu C."/>
            <person name="Rubin G."/>
        </authorList>
    </citation>
    <scope>NUCLEOTIDE SEQUENCE</scope>
</reference>
<keyword evidence="1" id="KW-0812">Transmembrane</keyword>
<dbReference type="GeneID" id="13084062"/>
<evidence type="ECO:0000313" key="6">
    <source>
        <dbReference type="Proteomes" id="UP000000803"/>
    </source>
</evidence>
<dbReference type="STRING" id="7227.FBpp0312140"/>
<keyword evidence="1" id="KW-1133">Transmembrane helix</keyword>
<reference evidence="2" key="7">
    <citation type="submission" date="2006-08" db="EMBL/GenBank/DDBJ databases">
        <authorList>
            <person name="Celniker S."/>
            <person name="Carlson J."/>
            <person name="Wan K."/>
            <person name="Frise E."/>
            <person name="Hoskins R."/>
            <person name="Park S."/>
            <person name="Svirskas R."/>
            <person name="Rubin G."/>
        </authorList>
    </citation>
    <scope>NUCLEOTIDE SEQUENCE</scope>
</reference>
<dbReference type="AlphaFoldDB" id="A0A0B4K684"/>
<dbReference type="OMA" id="QIGMVYL"/>
<proteinExistence type="predicted"/>
<evidence type="ECO:0000313" key="4">
    <source>
        <dbReference type="EMBL" id="AHN57391.1"/>
    </source>
</evidence>
<reference evidence="6" key="3">
    <citation type="journal article" date="2002" name="Genome Biol.">
        <title>Annotation of the Drosophila melanogaster euchromatic genome: a systematic review.</title>
        <authorList>
            <person name="Misra S."/>
            <person name="Crosby M.A."/>
            <person name="Mungall C.J."/>
            <person name="Matthews B.B."/>
            <person name="Campbell K.S."/>
            <person name="Hradecky P."/>
            <person name="Huang Y."/>
            <person name="Kaminker J.S."/>
            <person name="Millburn G.H."/>
            <person name="Prochnik S.E."/>
            <person name="Smith C.D."/>
            <person name="Tupy J.L."/>
            <person name="Whitfied E.J."/>
            <person name="Bayraktaroglu L."/>
            <person name="Berman B.P."/>
            <person name="Bettencourt B.R."/>
            <person name="Celniker S.E."/>
            <person name="de Grey A.D."/>
            <person name="Drysdale R.A."/>
            <person name="Harris N.L."/>
            <person name="Richter J."/>
            <person name="Russo S."/>
            <person name="Schroeder A.J."/>
            <person name="Shu S.Q."/>
            <person name="Stapleton M."/>
            <person name="Yamada C."/>
            <person name="Ashburner M."/>
            <person name="Gelbart W.M."/>
            <person name="Rubin G.M."/>
            <person name="Lewis S.E."/>
        </authorList>
    </citation>
    <scope>GENOME REANNOTATION</scope>
    <source>
        <strain evidence="6">Berkeley</strain>
    </source>
</reference>
<dbReference type="BioGRID-ORCS" id="13084062">
    <property type="hits" value="0 hits in 1 CRISPR screen"/>
</dbReference>
<reference evidence="2" key="10">
    <citation type="journal article" date="2015" name="G3 (Bethesda)">
        <title>Gene Model Annotations for Drosophila melanogaster: Impact of High-Throughput Data.</title>
        <authorList>
            <consortium name="FlyBase Consortium"/>
            <person name="Matthews B.B."/>
            <person name="Dos Santos G."/>
            <person name="Crosby M.A."/>
            <person name="Emmert D.B."/>
            <person name="St Pierre S.E."/>
            <person name="Gramates L.S."/>
            <person name="Zhou P."/>
            <person name="Schroeder A.J."/>
            <person name="Falls K."/>
            <person name="Strelets V."/>
            <person name="Russo S.M."/>
            <person name="Gelbart W.M."/>
            <person name="null"/>
        </authorList>
    </citation>
    <scope>NUCLEOTIDE SEQUENCE</scope>
</reference>
<dbReference type="RefSeq" id="NP_001247181.1">
    <property type="nucleotide sequence ID" value="NM_001260252.2"/>
</dbReference>
<organism evidence="2 6">
    <name type="scientific">Drosophila melanogaster</name>
    <name type="common">Fruit fly</name>
    <dbReference type="NCBI Taxonomy" id="7227"/>
    <lineage>
        <taxon>Eukaryota</taxon>
        <taxon>Metazoa</taxon>
        <taxon>Ecdysozoa</taxon>
        <taxon>Arthropoda</taxon>
        <taxon>Hexapoda</taxon>
        <taxon>Insecta</taxon>
        <taxon>Pterygota</taxon>
        <taxon>Neoptera</taxon>
        <taxon>Endopterygota</taxon>
        <taxon>Diptera</taxon>
        <taxon>Brachycera</taxon>
        <taxon>Muscomorpha</taxon>
        <taxon>Ephydroidea</taxon>
        <taxon>Drosophilidae</taxon>
        <taxon>Drosophila</taxon>
        <taxon>Sophophora</taxon>
    </lineage>
</organism>
<dbReference type="EMBL" id="AE014297">
    <property type="protein sequence ID" value="AHN57391.1"/>
    <property type="molecule type" value="Genomic_DNA"/>
</dbReference>
<dbReference type="KEGG" id="dme:Dmel_CG43210"/>
<reference evidence="6" key="2">
    <citation type="journal article" date="2002" name="Genome Biol.">
        <title>Finishing a whole-genome shotgun: release 3 of the Drosophila melanogaster euchromatic genome sequence.</title>
        <authorList>
            <person name="Celniker S.E."/>
            <person name="Wheeler D.A."/>
            <person name="Kronmiller B."/>
            <person name="Carlson J.W."/>
            <person name="Halpern A."/>
            <person name="Patel S."/>
            <person name="Adams M."/>
            <person name="Champe M."/>
            <person name="Dugan S.P."/>
            <person name="Frise E."/>
            <person name="Hodgson A."/>
            <person name="George R.A."/>
            <person name="Hoskins R.A."/>
            <person name="Laverty T."/>
            <person name="Muzny D.M."/>
            <person name="Nelson C.R."/>
            <person name="Pacleb J.M."/>
            <person name="Park S."/>
            <person name="Pfeiffer B.D."/>
            <person name="Richards S."/>
            <person name="Sodergren E.J."/>
            <person name="Svirskas R."/>
            <person name="Tabor P.E."/>
            <person name="Wan K."/>
            <person name="Stapleton M."/>
            <person name="Sutton G.G."/>
            <person name="Venter C."/>
            <person name="Weinstock G."/>
            <person name="Scherer S.E."/>
            <person name="Myers E.W."/>
            <person name="Gibbs R.A."/>
            <person name="Rubin G.M."/>
        </authorList>
    </citation>
    <scope>NUCLEOTIDE SEQUENCE [LARGE SCALE GENOMIC DNA]</scope>
    <source>
        <strain evidence="6">Berkeley</strain>
    </source>
</reference>
<feature type="transmembrane region" description="Helical" evidence="1">
    <location>
        <begin position="6"/>
        <end position="29"/>
    </location>
</feature>
<dbReference type="PaxDb" id="7227-FBpp0297279"/>
<dbReference type="RefSeq" id="NP_001287392.1">
    <property type="nucleotide sequence ID" value="NM_001300463.1"/>
</dbReference>
<evidence type="ECO:0000313" key="5">
    <source>
        <dbReference type="FlyBase" id="FBgn0262846"/>
    </source>
</evidence>
<dbReference type="Proteomes" id="UP000000803">
    <property type="component" value="Chromosome 3R"/>
</dbReference>
<evidence type="ECO:0000256" key="1">
    <source>
        <dbReference type="SAM" id="Phobius"/>
    </source>
</evidence>
<dbReference type="AGR" id="FB:FBgn0262846"/>
<dbReference type="FlyBase" id="FBgn0262846">
    <property type="gene designation" value="CG43210"/>
</dbReference>
<dbReference type="OrthoDB" id="7806722at2759"/>
<reference evidence="2" key="11">
    <citation type="journal article" date="2015" name="G3 (Bethesda)">
        <title>Gene Model Annotations for Drosophila melanogaster: The Rule-Benders.</title>
        <authorList>
            <consortium name="FlyBase Consortium"/>
            <person name="Crosby M.A."/>
            <person name="Gramates L.S."/>
            <person name="Dos Santos G."/>
            <person name="Matthews B.B."/>
            <person name="St Pierre S.E."/>
            <person name="Zhou P."/>
            <person name="Schroeder A.J."/>
            <person name="Falls K."/>
            <person name="Emmert D.B."/>
            <person name="Russo S.M."/>
            <person name="Gelbart W.M."/>
            <person name="null"/>
        </authorList>
    </citation>
    <scope>NUCLEOTIDE SEQUENCE</scope>
</reference>
<dbReference type="Bgee" id="FBgn0262846">
    <property type="expression patterns" value="Expressed in saliva-secreting gland and 4 other cell types or tissues"/>
</dbReference>
<dbReference type="VEuPathDB" id="VectorBase:FBgn0262846"/>
<reference evidence="2 6" key="6">
    <citation type="journal article" date="2005" name="PLoS Comput. Biol.">
        <title>Combined evidence annotation of transposable elements in genome sequences.</title>
        <authorList>
            <person name="Quesneville H."/>
            <person name="Bergman C.M."/>
            <person name="Andrieu O."/>
            <person name="Autard D."/>
            <person name="Nouaud D."/>
            <person name="Ashburner M."/>
            <person name="Anxolabehere D."/>
        </authorList>
    </citation>
    <scope>NUCLEOTIDE SEQUENCE [LARGE SCALE GENOMIC DNA]</scope>
    <source>
        <strain evidence="6">Berkeley</strain>
    </source>
</reference>
<reference evidence="2" key="12">
    <citation type="journal article" date="2015" name="Genome Res.">
        <title>The Release 6 reference sequence of the Drosophila melanogaster genome.</title>
        <authorList>
            <person name="Hoskins R.A."/>
            <person name="Carlson J.W."/>
            <person name="Wan K.H."/>
            <person name="Park S."/>
            <person name="Mendez I."/>
            <person name="Galle S.E."/>
            <person name="Booth B.W."/>
            <person name="Pfeiffer B.D."/>
            <person name="George R.A."/>
            <person name="Svirskas R."/>
            <person name="Krzywinski M."/>
            <person name="Schein J."/>
            <person name="Accardo M.C."/>
            <person name="Damia E."/>
            <person name="Messina G."/>
            <person name="Mendez-Lago M."/>
            <person name="de Pablos B."/>
            <person name="Demakova O.V."/>
            <person name="Andreyeva E.N."/>
            <person name="Boldyreva L.V."/>
            <person name="Marra M."/>
            <person name="Carvalho A.B."/>
            <person name="Dimitri P."/>
            <person name="Villasante A."/>
            <person name="Zhimulev I.F."/>
            <person name="Rubin G.M."/>
            <person name="Karpen G.H."/>
            <person name="Celniker S.E."/>
        </authorList>
    </citation>
    <scope>NUCLEOTIDE SEQUENCE</scope>
</reference>
<protein>
    <submittedName>
        <fullName evidence="3">Uncharacterized protein, isoform B</fullName>
    </submittedName>
    <submittedName>
        <fullName evidence="2">Uncharacterized protein, isoform C</fullName>
    </submittedName>
    <submittedName>
        <fullName evidence="4">Uncharacterized protein, isoform D</fullName>
    </submittedName>
</protein>
<keyword evidence="1" id="KW-0472">Membrane</keyword>
<reference evidence="6" key="4">
    <citation type="journal article" date="2002" name="Genome Biol.">
        <title>The transposable elements of the Drosophila melanogaster euchromatin: a genomics perspective.</title>
        <authorList>
            <person name="Kaminker J.S."/>
            <person name="Bergman C.M."/>
            <person name="Kronmiller B."/>
            <person name="Carlson J."/>
            <person name="Svirskas R."/>
            <person name="Patel S."/>
            <person name="Frise E."/>
            <person name="Wheeler D.A."/>
            <person name="Lewis S.E."/>
            <person name="Rubin G.M."/>
            <person name="Ashburner M."/>
            <person name="Celniker S.E."/>
        </authorList>
    </citation>
    <scope>NUCLEOTIDE SEQUENCE [LARGE SCALE GENOMIC DNA]</scope>
    <source>
        <strain evidence="6">Berkeley</strain>
    </source>
</reference>
<keyword evidence="6" id="KW-1185">Reference proteome</keyword>
<reference evidence="2" key="13">
    <citation type="submission" date="2023-12" db="EMBL/GenBank/DDBJ databases">
        <authorList>
            <consortium name="FlyBase"/>
        </authorList>
    </citation>
    <scope>NUCLEOTIDE SEQUENCE</scope>
</reference>
<gene>
    <name evidence="2" type="primary">Dmel\CG43210</name>
    <name evidence="2" type="synonym">ORF2</name>
    <name evidence="2 5" type="ORF">CG43210</name>
    <name evidence="2" type="ORF">Dmel_CG43210</name>
</gene>
<reference evidence="2 6" key="1">
    <citation type="journal article" date="2000" name="Science">
        <title>The genome sequence of Drosophila melanogaster.</title>
        <authorList>
            <person name="Adams M.D."/>
            <person name="Celniker S.E."/>
            <person name="Holt R.A."/>
            <person name="Evans C.A."/>
            <person name="Gocayne J.D."/>
            <person name="Amanatides P.G."/>
            <person name="Scherer S.E."/>
            <person name="Li P.W."/>
            <person name="Hoskins R.A."/>
            <person name="Galle R.F."/>
            <person name="George R.A."/>
            <person name="Lewis S.E."/>
            <person name="Richards S."/>
            <person name="Ashburner M."/>
            <person name="Henderson S.N."/>
            <person name="Sutton G.G."/>
            <person name="Wortman J.R."/>
            <person name="Yandell M.D."/>
            <person name="Zhang Q."/>
            <person name="Chen L.X."/>
            <person name="Brandon R.C."/>
            <person name="Rogers Y.H."/>
            <person name="Blazej R.G."/>
            <person name="Champe M."/>
            <person name="Pfeiffer B.D."/>
            <person name="Wan K.H."/>
            <person name="Doyle C."/>
            <person name="Baxter E.G."/>
            <person name="Helt G."/>
            <person name="Nelson C.R."/>
            <person name="Gabor G.L."/>
            <person name="Abril J.F."/>
            <person name="Agbayani A."/>
            <person name="An H.J."/>
            <person name="Andrews-Pfannkoch C."/>
            <person name="Baldwin D."/>
            <person name="Ballew R.M."/>
            <person name="Basu A."/>
            <person name="Baxendale J."/>
            <person name="Bayraktaroglu L."/>
            <person name="Beasley E.M."/>
            <person name="Beeson K.Y."/>
            <person name="Benos P.V."/>
            <person name="Berman B.P."/>
            <person name="Bhandari D."/>
            <person name="Bolshakov S."/>
            <person name="Borkova D."/>
            <person name="Botchan M.R."/>
            <person name="Bouck J."/>
            <person name="Brokstein P."/>
            <person name="Brottier P."/>
            <person name="Burtis K.C."/>
            <person name="Busam D.A."/>
            <person name="Butler H."/>
            <person name="Cadieu E."/>
            <person name="Center A."/>
            <person name="Chandra I."/>
            <person name="Cherry J.M."/>
            <person name="Cawley S."/>
            <person name="Dahlke C."/>
            <person name="Davenport L.B."/>
            <person name="Davies P."/>
            <person name="de Pablos B."/>
            <person name="Delcher A."/>
            <person name="Deng Z."/>
            <person name="Mays A.D."/>
            <person name="Dew I."/>
            <person name="Dietz S.M."/>
            <person name="Dodson K."/>
            <person name="Doup L.E."/>
            <person name="Downes M."/>
            <person name="Dugan-Rocha S."/>
            <person name="Dunkov B.C."/>
            <person name="Dunn P."/>
            <person name="Durbin K.J."/>
            <person name="Evangelista C.C."/>
            <person name="Ferraz C."/>
            <person name="Ferriera S."/>
            <person name="Fleischmann W."/>
            <person name="Fosler C."/>
            <person name="Gabrielian A.E."/>
            <person name="Garg N.S."/>
            <person name="Gelbart W.M."/>
            <person name="Glasser K."/>
            <person name="Glodek A."/>
            <person name="Gong F."/>
            <person name="Gorrell J.H."/>
            <person name="Gu Z."/>
            <person name="Guan P."/>
            <person name="Harris M."/>
            <person name="Harris N.L."/>
            <person name="Harvey D."/>
            <person name="Heiman T.J."/>
            <person name="Hernandez J.R."/>
            <person name="Houck J."/>
            <person name="Hostin D."/>
            <person name="Houston K.A."/>
            <person name="Howland T.J."/>
            <person name="Wei M.H."/>
            <person name="Ibegwam C."/>
            <person name="Jalali M."/>
            <person name="Kalush F."/>
            <person name="Karpen G.H."/>
            <person name="Ke Z."/>
            <person name="Kennison J.A."/>
            <person name="Ketchum K.A."/>
            <person name="Kimmel B.E."/>
            <person name="Kodira C.D."/>
            <person name="Kraft C."/>
            <person name="Kravitz S."/>
            <person name="Kulp D."/>
            <person name="Lai Z."/>
            <person name="Lasko P."/>
            <person name="Lei Y."/>
            <person name="Levitsky A.A."/>
            <person name="Li J."/>
            <person name="Li Z."/>
            <person name="Liang Y."/>
            <person name="Lin X."/>
            <person name="Liu X."/>
            <person name="Mattei B."/>
            <person name="McIntosh T.C."/>
            <person name="McLeod M.P."/>
            <person name="McPherson D."/>
            <person name="Merkulov G."/>
            <person name="Milshina N.V."/>
            <person name="Mobarry C."/>
            <person name="Morris J."/>
            <person name="Moshrefi A."/>
            <person name="Mount S.M."/>
            <person name="Moy M."/>
            <person name="Murphy B."/>
            <person name="Murphy L."/>
            <person name="Muzny D.M."/>
            <person name="Nelson D.L."/>
            <person name="Nelson D.R."/>
            <person name="Nelson K.A."/>
            <person name="Nixon K."/>
            <person name="Nusskern D.R."/>
            <person name="Pacleb J.M."/>
            <person name="Palazzolo M."/>
            <person name="Pittman G.S."/>
            <person name="Pan S."/>
            <person name="Pollard J."/>
            <person name="Puri V."/>
            <person name="Reese M.G."/>
            <person name="Reinert K."/>
            <person name="Remington K."/>
            <person name="Saunders R.D."/>
            <person name="Scheeler F."/>
            <person name="Shen H."/>
            <person name="Shue B.C."/>
            <person name="Siden-Kiamos I."/>
            <person name="Simpson M."/>
            <person name="Skupski M.P."/>
            <person name="Smith T."/>
            <person name="Spier E."/>
            <person name="Spradling A.C."/>
            <person name="Stapleton M."/>
            <person name="Strong R."/>
            <person name="Sun E."/>
            <person name="Svirskas R."/>
            <person name="Tector C."/>
            <person name="Turner R."/>
            <person name="Venter E."/>
            <person name="Wang A.H."/>
            <person name="Wang X."/>
            <person name="Wang Z.Y."/>
            <person name="Wassarman D.A."/>
            <person name="Weinstock G.M."/>
            <person name="Weissenbach J."/>
            <person name="Williams S.M."/>
            <person name="WoodageT"/>
            <person name="Worley K.C."/>
            <person name="Wu D."/>
            <person name="Yang S."/>
            <person name="Yao Q.A."/>
            <person name="Ye J."/>
            <person name="Yeh R.F."/>
            <person name="Zaveri J.S."/>
            <person name="Zhan M."/>
            <person name="Zhang G."/>
            <person name="Zhao Q."/>
            <person name="Zheng L."/>
            <person name="Zheng X.H."/>
            <person name="Zhong F.N."/>
            <person name="Zhong W."/>
            <person name="Zhou X."/>
            <person name="Zhu S."/>
            <person name="Zhu X."/>
            <person name="Smith H.O."/>
            <person name="Gibbs R.A."/>
            <person name="Myers E.W."/>
            <person name="Rubin G.M."/>
            <person name="Venter J.C."/>
        </authorList>
    </citation>
    <scope>NUCLEOTIDE SEQUENCE [LARGE SCALE GENOMIC DNA]</scope>
    <source>
        <strain evidence="6">Berkeley</strain>
    </source>
</reference>
<dbReference type="EMBL" id="AE014297">
    <property type="protein sequence ID" value="AFH06500.1"/>
    <property type="molecule type" value="Genomic_DNA"/>
</dbReference>
<dbReference type="EMBL" id="AE014297">
    <property type="protein sequence ID" value="AFH06499.1"/>
    <property type="molecule type" value="Genomic_DNA"/>
</dbReference>
<evidence type="ECO:0000313" key="2">
    <source>
        <dbReference type="EMBL" id="AFH06499.1"/>
    </source>
</evidence>
<dbReference type="RefSeq" id="NP_001247182.1">
    <property type="nucleotide sequence ID" value="NM_001260253.2"/>
</dbReference>
<name>A0A0B4K684_DROME</name>
<accession>A0A0B4K684</accession>
<reference evidence="2 6" key="8">
    <citation type="journal article" date="2007" name="Science">
        <title>The Release 5.1 annotation of Drosophila melanogaster heterochromatin.</title>
        <authorList>
            <person name="Smith C.D."/>
            <person name="Shu S."/>
            <person name="Mungall C.J."/>
            <person name="Karpen G.H."/>
        </authorList>
    </citation>
    <scope>NUCLEOTIDE SEQUENCE [LARGE SCALE GENOMIC DNA]</scope>
    <source>
        <strain evidence="6">Berkeley</strain>
    </source>
</reference>
<reference evidence="2 6" key="5">
    <citation type="journal article" date="2002" name="Genome Biol.">
        <title>Heterochromatic sequences in a Drosophila whole-genome shotgun assembly.</title>
        <authorList>
            <person name="Hoskins R.A."/>
            <person name="Smith C.D."/>
            <person name="Carlson J.W."/>
            <person name="Carvalho A.B."/>
            <person name="Halpern A."/>
            <person name="Kaminker J.S."/>
            <person name="Kennedy C."/>
            <person name="Mungall C.J."/>
            <person name="Sullivan B.A."/>
            <person name="Sutton G.G."/>
            <person name="Yasuhara J.C."/>
            <person name="Wakimoto B.T."/>
            <person name="Myers E.W."/>
            <person name="Celniker S.E."/>
            <person name="Rubin G.M."/>
            <person name="Karpen G.H."/>
        </authorList>
    </citation>
    <scope>NUCLEOTIDE SEQUENCE [LARGE SCALE GENOMIC DNA]</scope>
    <source>
        <strain evidence="6">Berkeley</strain>
    </source>
</reference>
<reference evidence="2 6" key="9">
    <citation type="journal article" date="2007" name="Science">
        <title>Sequence finishing and mapping of Drosophila melanogaster heterochromatin.</title>
        <authorList>
            <person name="Hoskins R.A."/>
            <person name="Carlson J.W."/>
            <person name="Kennedy C."/>
            <person name="Acevedo D."/>
            <person name="Evans-Holm M."/>
            <person name="Frise E."/>
            <person name="Wan K.H."/>
            <person name="Park S."/>
            <person name="Mendez-Lago M."/>
            <person name="Rossi F."/>
            <person name="Villasante A."/>
            <person name="Dimitri P."/>
            <person name="Karpen G.H."/>
            <person name="Celniker S.E."/>
        </authorList>
    </citation>
    <scope>NUCLEOTIDE SEQUENCE [LARGE SCALE GENOMIC DNA]</scope>
    <source>
        <strain evidence="6">Berkeley</strain>
    </source>
</reference>
<sequence length="59" mass="7191">MTDSQIHLSYFICGPVFILMVFMYFYYWYLNVRECRRSRGREATPTLPDDISVERLQVY</sequence>